<keyword evidence="5" id="KW-0732">Signal</keyword>
<dbReference type="InterPro" id="IPR000531">
    <property type="entry name" value="Beta-barrel_TonB"/>
</dbReference>
<dbReference type="Gene3D" id="2.170.130.10">
    <property type="entry name" value="TonB-dependent receptor, plug domain"/>
    <property type="match status" value="1"/>
</dbReference>
<evidence type="ECO:0000313" key="8">
    <source>
        <dbReference type="EMBL" id="AIH07707.1"/>
    </source>
</evidence>
<evidence type="ECO:0000256" key="2">
    <source>
        <dbReference type="ARBA" id="ARBA00023136"/>
    </source>
</evidence>
<dbReference type="AlphaFoldDB" id="A0A0D3MF88"/>
<evidence type="ECO:0000256" key="5">
    <source>
        <dbReference type="SAM" id="SignalP"/>
    </source>
</evidence>
<dbReference type="GO" id="GO:0009279">
    <property type="term" value="C:cell outer membrane"/>
    <property type="evidence" value="ECO:0007669"/>
    <property type="project" value="UniProtKB-SubCell"/>
</dbReference>
<evidence type="ECO:0000259" key="7">
    <source>
        <dbReference type="Pfam" id="PF07715"/>
    </source>
</evidence>
<feature type="chain" id="PRO_5002265166" evidence="5">
    <location>
        <begin position="46"/>
        <end position="1087"/>
    </location>
</feature>
<dbReference type="SUPFAM" id="SSF56935">
    <property type="entry name" value="Porins"/>
    <property type="match status" value="1"/>
</dbReference>
<evidence type="ECO:0000256" key="4">
    <source>
        <dbReference type="RuleBase" id="RU003357"/>
    </source>
</evidence>
<keyword evidence="3" id="KW-0998">Cell outer membrane</keyword>
<keyword evidence="8" id="KW-0675">Receptor</keyword>
<comment type="subcellular location">
    <subcellularLocation>
        <location evidence="1 4">Cell outer membrane</location>
    </subcellularLocation>
</comment>
<name>A0A0D3MF88_9GAMM</name>
<accession>A0A0D3MF88</accession>
<keyword evidence="4" id="KW-0798">TonB box</keyword>
<dbReference type="InterPro" id="IPR037066">
    <property type="entry name" value="Plug_dom_sf"/>
</dbReference>
<dbReference type="EMBL" id="KJ943356">
    <property type="protein sequence ID" value="AIH07707.1"/>
    <property type="molecule type" value="Genomic_DNA"/>
</dbReference>
<evidence type="ECO:0000259" key="6">
    <source>
        <dbReference type="Pfam" id="PF00593"/>
    </source>
</evidence>
<feature type="domain" description="TonB-dependent receptor plug" evidence="7">
    <location>
        <begin position="69"/>
        <end position="176"/>
    </location>
</feature>
<dbReference type="Pfam" id="PF07715">
    <property type="entry name" value="Plug"/>
    <property type="match status" value="1"/>
</dbReference>
<dbReference type="InterPro" id="IPR036942">
    <property type="entry name" value="Beta-barrel_TonB_sf"/>
</dbReference>
<dbReference type="PANTHER" id="PTHR40980:SF3">
    <property type="entry name" value="TONB-DEPENDENT RECEPTOR-LIKE BETA-BARREL DOMAIN-CONTAINING PROTEIN"/>
    <property type="match status" value="1"/>
</dbReference>
<evidence type="ECO:0000256" key="3">
    <source>
        <dbReference type="ARBA" id="ARBA00023237"/>
    </source>
</evidence>
<reference evidence="8" key="1">
    <citation type="journal article" date="2014" name="Proc. Natl. Acad. Sci. U.S.A.">
        <title>Gill bacteria enable a novel digestive strategy in a wood-feeding mollusk.</title>
        <authorList>
            <person name="O'Connor R.M."/>
            <person name="Fung J.M."/>
            <person name="Sharp K.H."/>
            <person name="Benner J.S."/>
            <person name="McClung C."/>
            <person name="Cushing S."/>
            <person name="Lamkin E.R."/>
            <person name="Fomenkov A.I."/>
            <person name="Henrissat B."/>
            <person name="Londer Y.Y."/>
            <person name="Scholz M.B."/>
            <person name="Posfai J."/>
            <person name="Malfatti S."/>
            <person name="Tringe S.G."/>
            <person name="Woyke T."/>
            <person name="Malmstrom R.R."/>
            <person name="Coleman-Derr D."/>
            <person name="Altamia M.A."/>
            <person name="Dedrick S."/>
            <person name="Kaluziak S.T."/>
            <person name="Haygood M.G."/>
            <person name="Distel D.L."/>
        </authorList>
    </citation>
    <scope>NUCLEOTIDE SEQUENCE</scope>
    <source>
        <strain evidence="8">BsC2</strain>
    </source>
</reference>
<dbReference type="InterPro" id="IPR012910">
    <property type="entry name" value="Plug_dom"/>
</dbReference>
<dbReference type="InterPro" id="IPR010104">
    <property type="entry name" value="TonB_rcpt_bac"/>
</dbReference>
<dbReference type="PANTHER" id="PTHR40980">
    <property type="entry name" value="PLUG DOMAIN-CONTAINING PROTEIN"/>
    <property type="match status" value="1"/>
</dbReference>
<keyword evidence="2 4" id="KW-0472">Membrane</keyword>
<proteinExistence type="inferred from homology"/>
<comment type="similarity">
    <text evidence="4">Belongs to the TonB-dependent receptor family.</text>
</comment>
<dbReference type="Gene3D" id="2.40.170.20">
    <property type="entry name" value="TonB-dependent receptor, beta-barrel domain"/>
    <property type="match status" value="1"/>
</dbReference>
<sequence length="1087" mass="118803">MSINKKKKAYVLRRIEMGAIPTFKKKLLASSVSTCLLASAGGVFAQDDAVEEVLVTGMRASLEAAMDVKREAVGVVDAISAEDIGKMPDANLAESLQRIAGLSISRTNGEGAQVTVRGIDPRMNMVTLNGRNMPAVTNNGTAGDNASRAFDFANLASEGINGVEVYKTGRATNSGGGLGSTINLKTVHPLDLGENKVSLGAKAVSDTTVFSGAKGEEFTPEFSGLVNWVNDSENFGVTLTGSYQERDNSRSNAFVNNWQVKSVGPLVDMTDPENPVDYTEADLPGGADVTNMPATGELFAIPTDLRYALEDNHRERTNAQLTFQFRPIEKLTATVDYTYSEYELQADRSQQSTWYNQSAIDSLVFDQGQEVATPVIYSEAYSVDAGKDVSFAQQYFDSTTENNSFGINLAYQVTDTIDLALDYHDSRAHNLTNQTEMGLNANVTVAEYSDWSGDFPLMGVTIDDSNPDKGNNNGILDGGDVSSAMGSARWDSQDTHIKQLRLDGTIDLSEMFSVFEQSSLKVGYESRRDVNHTLMNNGTSPRITMGNWGGVNPEVMGSDWANYFTPRDFGDGFPDYDSVTGDAKFFSAGLDGAFFPIMETIENAAAMAQTRIRVNGDDPTTIDDPSTPDEVENAEDYYWVTALDAGGEHWVNRDTQLTPDNFNNFVNGRIQPNSVISLDRKIIEEVSAFYAQFHAGFDIGGMASNLLVGLRQESTDVSSISVVNVPTAQSWDGDNDWSLIYGPENENYAVNNSYDNFLPNIDFDISVMEDVKLRASYSETMARPSYTDLASAVSITDQYQKQASAGNALLEPMQSQNLDLSAEWFYAEGSYVSVALFQKEVSNFIGRVVGNAPVYNLTDPRTGARFDAAIDAIETKAANGDLNRDGTVWNTSSEAHQHDQMLLNEGLDPTDETTAIISDGRDPVQAWGLDAPQNFRDDDITGLELSVQHWFGETGIGVQANYTTVDSGLVVDNKSISQQFALLGLSDTANFVAMYDNYGLQARLAWNWRDSYLTALNQGGSNAPGYVAEYSQFDLNVSYDINENLSVSVEGLNITGEDSRLYGRSERQMFQMEDLGARWALGVRYSY</sequence>
<feature type="domain" description="TonB-dependent receptor-like beta-barrel" evidence="6">
    <location>
        <begin position="555"/>
        <end position="1054"/>
    </location>
</feature>
<organism evidence="8">
    <name type="scientific">Cellvibrionaceae bacterium Bsc2</name>
    <dbReference type="NCBI Taxonomy" id="1500540"/>
    <lineage>
        <taxon>Bacteria</taxon>
        <taxon>Pseudomonadati</taxon>
        <taxon>Pseudomonadota</taxon>
        <taxon>Gammaproteobacteria</taxon>
        <taxon>Cellvibrionales</taxon>
        <taxon>Cellvibrionaceae</taxon>
    </lineage>
</organism>
<dbReference type="Pfam" id="PF00593">
    <property type="entry name" value="TonB_dep_Rec_b-barrel"/>
    <property type="match status" value="1"/>
</dbReference>
<dbReference type="NCBIfam" id="TIGR01782">
    <property type="entry name" value="TonB-Xanth-Caul"/>
    <property type="match status" value="1"/>
</dbReference>
<evidence type="ECO:0000256" key="1">
    <source>
        <dbReference type="ARBA" id="ARBA00004442"/>
    </source>
</evidence>
<protein>
    <submittedName>
        <fullName evidence="8">TonB-dependent receptor</fullName>
    </submittedName>
</protein>
<feature type="signal peptide" evidence="5">
    <location>
        <begin position="1"/>
        <end position="45"/>
    </location>
</feature>